<evidence type="ECO:0000256" key="3">
    <source>
        <dbReference type="ARBA" id="ARBA00022801"/>
    </source>
</evidence>
<dbReference type="PRINTS" id="PR00834">
    <property type="entry name" value="PROTEASES2C"/>
</dbReference>
<dbReference type="InterPro" id="IPR009003">
    <property type="entry name" value="Peptidase_S1_PA"/>
</dbReference>
<reference evidence="5 6" key="1">
    <citation type="journal article" date="2015" name="Nature">
        <title>rRNA introns, odd ribosomes, and small enigmatic genomes across a large radiation of phyla.</title>
        <authorList>
            <person name="Brown C.T."/>
            <person name="Hug L.A."/>
            <person name="Thomas B.C."/>
            <person name="Sharon I."/>
            <person name="Castelle C.J."/>
            <person name="Singh A."/>
            <person name="Wilkins M.J."/>
            <person name="Williams K.H."/>
            <person name="Banfield J.F."/>
        </authorList>
    </citation>
    <scope>NUCLEOTIDE SEQUENCE [LARGE SCALE GENOMIC DNA]</scope>
</reference>
<dbReference type="PANTHER" id="PTHR43343">
    <property type="entry name" value="PEPTIDASE S12"/>
    <property type="match status" value="1"/>
</dbReference>
<dbReference type="GO" id="GO:0004252">
    <property type="term" value="F:serine-type endopeptidase activity"/>
    <property type="evidence" value="ECO:0007669"/>
    <property type="project" value="InterPro"/>
</dbReference>
<name>A0A0G0ZCH0_9BACT</name>
<dbReference type="AlphaFoldDB" id="A0A0G0ZCH0"/>
<dbReference type="InterPro" id="IPR051201">
    <property type="entry name" value="Chloro_Bact_Ser_Proteases"/>
</dbReference>
<gene>
    <name evidence="5" type="ORF">UV10_C0003G0031</name>
</gene>
<comment type="caution">
    <text evidence="5">The sequence shown here is derived from an EMBL/GenBank/DDBJ whole genome shotgun (WGS) entry which is preliminary data.</text>
</comment>
<dbReference type="InterPro" id="IPR036034">
    <property type="entry name" value="PDZ_sf"/>
</dbReference>
<sequence length="368" mass="41400">MWRRNKLLCSLLIILFLSIFTYLIYNFGFYRLIPKEKSSYELYEDALKYTFFIISEDLEEILGNKSKPGGIGVGSGFVIKKADEYYLVTANHVVEKKNLFYISFNNEKKIYRVKKLGWDQRFDLAVLKFDEDVKWSHSAVLGKGLEKVGDKVYVLGNPLGLKFFWLNGNLIKTKVYILGLTTGFLATDAICNPGNSGGPIINSRGEVIGIVDLITTSSNPICMAIPVEILNKLLFPLSVGEVEHGFMGFGIVNSWQLTPEMRKKIELGERIIEDGVIVVNVMPGSPAYGNLKKGDLLLSYGPGPENPNIIIKDANEFLEELNTSFFLGDEIAIKFRRGKDHLVKKLKLVNSSTFIRPEVSKKIPFPIP</sequence>
<dbReference type="PROSITE" id="PS50106">
    <property type="entry name" value="PDZ"/>
    <property type="match status" value="1"/>
</dbReference>
<evidence type="ECO:0000313" key="5">
    <source>
        <dbReference type="EMBL" id="KKS46402.1"/>
    </source>
</evidence>
<evidence type="ECO:0000256" key="1">
    <source>
        <dbReference type="ARBA" id="ARBA00010541"/>
    </source>
</evidence>
<accession>A0A0G0ZCH0</accession>
<evidence type="ECO:0000259" key="4">
    <source>
        <dbReference type="PROSITE" id="PS50106"/>
    </source>
</evidence>
<dbReference type="InterPro" id="IPR001478">
    <property type="entry name" value="PDZ"/>
</dbReference>
<proteinExistence type="inferred from homology"/>
<dbReference type="InterPro" id="IPR001940">
    <property type="entry name" value="Peptidase_S1C"/>
</dbReference>
<dbReference type="Gene3D" id="2.30.42.10">
    <property type="match status" value="1"/>
</dbReference>
<dbReference type="Proteomes" id="UP000034951">
    <property type="component" value="Unassembled WGS sequence"/>
</dbReference>
<dbReference type="GO" id="GO:0006508">
    <property type="term" value="P:proteolysis"/>
    <property type="evidence" value="ECO:0007669"/>
    <property type="project" value="UniProtKB-KW"/>
</dbReference>
<dbReference type="EMBL" id="LCDE01000003">
    <property type="protein sequence ID" value="KKS46402.1"/>
    <property type="molecule type" value="Genomic_DNA"/>
</dbReference>
<dbReference type="Gene3D" id="2.40.10.10">
    <property type="entry name" value="Trypsin-like serine proteases"/>
    <property type="match status" value="2"/>
</dbReference>
<dbReference type="SUPFAM" id="SSF50494">
    <property type="entry name" value="Trypsin-like serine proteases"/>
    <property type="match status" value="1"/>
</dbReference>
<dbReference type="SUPFAM" id="SSF50156">
    <property type="entry name" value="PDZ domain-like"/>
    <property type="match status" value="1"/>
</dbReference>
<organism evidence="5 6">
    <name type="scientific">Candidatus Azambacteria bacterium GW2011_GWA1_42_19</name>
    <dbReference type="NCBI Taxonomy" id="1618609"/>
    <lineage>
        <taxon>Bacteria</taxon>
        <taxon>Candidatus Azamiibacteriota</taxon>
    </lineage>
</organism>
<dbReference type="PANTHER" id="PTHR43343:SF3">
    <property type="entry name" value="PROTEASE DO-LIKE 8, CHLOROPLASTIC"/>
    <property type="match status" value="1"/>
</dbReference>
<feature type="domain" description="PDZ" evidence="4">
    <location>
        <begin position="236"/>
        <end position="299"/>
    </location>
</feature>
<evidence type="ECO:0000256" key="2">
    <source>
        <dbReference type="ARBA" id="ARBA00022670"/>
    </source>
</evidence>
<evidence type="ECO:0000313" key="6">
    <source>
        <dbReference type="Proteomes" id="UP000034951"/>
    </source>
</evidence>
<dbReference type="Pfam" id="PF13365">
    <property type="entry name" value="Trypsin_2"/>
    <property type="match status" value="1"/>
</dbReference>
<dbReference type="InterPro" id="IPR043504">
    <property type="entry name" value="Peptidase_S1_PA_chymotrypsin"/>
</dbReference>
<keyword evidence="3" id="KW-0378">Hydrolase</keyword>
<protein>
    <submittedName>
        <fullName evidence="5">Protease Do</fullName>
    </submittedName>
</protein>
<keyword evidence="2 5" id="KW-0645">Protease</keyword>
<comment type="similarity">
    <text evidence="1">Belongs to the peptidase S1C family.</text>
</comment>